<dbReference type="Proteomes" id="UP000315471">
    <property type="component" value="Unassembled WGS sequence"/>
</dbReference>
<protein>
    <recommendedName>
        <fullName evidence="3">DUF3500 domain-containing protein</fullName>
    </recommendedName>
</protein>
<reference evidence="1 2" key="1">
    <citation type="submission" date="2019-02" db="EMBL/GenBank/DDBJ databases">
        <title>Deep-cultivation of Planctomycetes and their phenomic and genomic characterization uncovers novel biology.</title>
        <authorList>
            <person name="Wiegand S."/>
            <person name="Jogler M."/>
            <person name="Boedeker C."/>
            <person name="Pinto D."/>
            <person name="Vollmers J."/>
            <person name="Rivas-Marin E."/>
            <person name="Kohn T."/>
            <person name="Peeters S.H."/>
            <person name="Heuer A."/>
            <person name="Rast P."/>
            <person name="Oberbeckmann S."/>
            <person name="Bunk B."/>
            <person name="Jeske O."/>
            <person name="Meyerdierks A."/>
            <person name="Storesund J.E."/>
            <person name="Kallscheuer N."/>
            <person name="Luecker S."/>
            <person name="Lage O.M."/>
            <person name="Pohl T."/>
            <person name="Merkel B.J."/>
            <person name="Hornburger P."/>
            <person name="Mueller R.-W."/>
            <person name="Bruemmer F."/>
            <person name="Labrenz M."/>
            <person name="Spormann A.M."/>
            <person name="Op Den Camp H."/>
            <person name="Overmann J."/>
            <person name="Amann R."/>
            <person name="Jetten M.S.M."/>
            <person name="Mascher T."/>
            <person name="Medema M.H."/>
            <person name="Devos D.P."/>
            <person name="Kaster A.-K."/>
            <person name="Ovreas L."/>
            <person name="Rohde M."/>
            <person name="Galperin M.Y."/>
            <person name="Jogler C."/>
        </authorList>
    </citation>
    <scope>NUCLEOTIDE SEQUENCE [LARGE SCALE GENOMIC DNA]</scope>
    <source>
        <strain evidence="1 2">Q31b</strain>
    </source>
</reference>
<gene>
    <name evidence="1" type="ORF">Q31b_48360</name>
</gene>
<organism evidence="1 2">
    <name type="scientific">Novipirellula aureliae</name>
    <dbReference type="NCBI Taxonomy" id="2527966"/>
    <lineage>
        <taxon>Bacteria</taxon>
        <taxon>Pseudomonadati</taxon>
        <taxon>Planctomycetota</taxon>
        <taxon>Planctomycetia</taxon>
        <taxon>Pirellulales</taxon>
        <taxon>Pirellulaceae</taxon>
        <taxon>Novipirellula</taxon>
    </lineage>
</organism>
<sequence length="348" mass="38975">MKRFCLRTPFWVLATTLLVTCFLLGMKLADPPGQQMQTFANAFLETLSEEQIAQTTVAYESSERTDWHFIPMKTRKGLPLMEMNTAQRTAALRLLRSALSEAGYRKASQIMLLEDVLRQLEGPNSESRRNRQKYYVTLFGTPDSVEPWGLSFEGHHLSLNFSCRDGKLVDSSPQFFASNPATIMSDVEGPLGKGTRVLRREEDLAFELINSFDETQKSAAIIADDAPRDIRFGGLAQAKVGPPEGLRFGRLTKDQAKRLKQIVSVYTDAVPEQIAKARRDAINTSGWDNIYFAWAGATKPGIGHYYRIQGDEFLIEFVNTQPDSAGNPANHIHCVYRDLTGDFGLPNS</sequence>
<dbReference type="InterPro" id="IPR021889">
    <property type="entry name" value="DUF3500"/>
</dbReference>
<dbReference type="PANTHER" id="PTHR37489">
    <property type="entry name" value="DUF3500 DOMAIN-CONTAINING PROTEIN"/>
    <property type="match status" value="1"/>
</dbReference>
<dbReference type="EMBL" id="SJPY01000008">
    <property type="protein sequence ID" value="TWU36555.1"/>
    <property type="molecule type" value="Genomic_DNA"/>
</dbReference>
<accession>A0A5C6DJY3</accession>
<evidence type="ECO:0000313" key="2">
    <source>
        <dbReference type="Proteomes" id="UP000315471"/>
    </source>
</evidence>
<dbReference type="OrthoDB" id="581140at2"/>
<comment type="caution">
    <text evidence="1">The sequence shown here is derived from an EMBL/GenBank/DDBJ whole genome shotgun (WGS) entry which is preliminary data.</text>
</comment>
<dbReference type="RefSeq" id="WP_146601980.1">
    <property type="nucleotide sequence ID" value="NZ_SJPY01000008.1"/>
</dbReference>
<evidence type="ECO:0008006" key="3">
    <source>
        <dbReference type="Google" id="ProtNLM"/>
    </source>
</evidence>
<name>A0A5C6DJY3_9BACT</name>
<dbReference type="AlphaFoldDB" id="A0A5C6DJY3"/>
<proteinExistence type="predicted"/>
<dbReference type="PANTHER" id="PTHR37489:SF1">
    <property type="entry name" value="DUF3500 DOMAIN-CONTAINING PROTEIN"/>
    <property type="match status" value="1"/>
</dbReference>
<evidence type="ECO:0000313" key="1">
    <source>
        <dbReference type="EMBL" id="TWU36555.1"/>
    </source>
</evidence>
<dbReference type="Pfam" id="PF12006">
    <property type="entry name" value="DUF3500"/>
    <property type="match status" value="1"/>
</dbReference>
<keyword evidence="2" id="KW-1185">Reference proteome</keyword>